<reference evidence="2" key="1">
    <citation type="journal article" date="2023" name="Front. Plant Sci.">
        <title>Chromosomal-level genome assembly of Melastoma candidum provides insights into trichome evolution.</title>
        <authorList>
            <person name="Zhong Y."/>
            <person name="Wu W."/>
            <person name="Sun C."/>
            <person name="Zou P."/>
            <person name="Liu Y."/>
            <person name="Dai S."/>
            <person name="Zhou R."/>
        </authorList>
    </citation>
    <scope>NUCLEOTIDE SEQUENCE [LARGE SCALE GENOMIC DNA]</scope>
</reference>
<proteinExistence type="predicted"/>
<evidence type="ECO:0000313" key="1">
    <source>
        <dbReference type="EMBL" id="KAI4384849.1"/>
    </source>
</evidence>
<protein>
    <submittedName>
        <fullName evidence="1">Uncharacterized protein</fullName>
    </submittedName>
</protein>
<gene>
    <name evidence="1" type="ORF">MLD38_002949</name>
</gene>
<accession>A0ACB9S188</accession>
<sequence length="390" mass="43283">MPYCLVEEGEGDGGVRLFYRTHGRGPVKVLLIVGLAGTLESWGPQIQGLTGTDMPNDVEFGDGVIPCYEEGVEVCTFDNRGAGRSSVPVDKSGYSTRIMAKDAISLMDHLGWRKAHVFGHSMGGMIACKLATMVPSRVSSLALLNVTGGGFECFPKFDMRTISIMFRFFRAKTPEKRAAVDLDTHYSKEYLDGAVGSTARREILHQEYVKGLSESGLQSEYGFWGQANACWTHKLTRKEIELIRSAGFPVSIIHGRQDVVAQISHARNLAKKLKPAARMIELHGGHLVSHERLDEVNKALWQLIRESELSSRSVSRPSSTKRSYGYMETGMSIQKATVGKEISIPLMDTILDRLNLCMWYFFGWFMLAVEHGRRLIGGPTAIKVANTPFM</sequence>
<name>A0ACB9S188_9MYRT</name>
<evidence type="ECO:0000313" key="2">
    <source>
        <dbReference type="Proteomes" id="UP001057402"/>
    </source>
</evidence>
<keyword evidence="2" id="KW-1185">Reference proteome</keyword>
<comment type="caution">
    <text evidence="1">The sequence shown here is derived from an EMBL/GenBank/DDBJ whole genome shotgun (WGS) entry which is preliminary data.</text>
</comment>
<dbReference type="Proteomes" id="UP001057402">
    <property type="component" value="Chromosome 2"/>
</dbReference>
<dbReference type="EMBL" id="CM042881">
    <property type="protein sequence ID" value="KAI4384849.1"/>
    <property type="molecule type" value="Genomic_DNA"/>
</dbReference>
<organism evidence="1 2">
    <name type="scientific">Melastoma candidum</name>
    <dbReference type="NCBI Taxonomy" id="119954"/>
    <lineage>
        <taxon>Eukaryota</taxon>
        <taxon>Viridiplantae</taxon>
        <taxon>Streptophyta</taxon>
        <taxon>Embryophyta</taxon>
        <taxon>Tracheophyta</taxon>
        <taxon>Spermatophyta</taxon>
        <taxon>Magnoliopsida</taxon>
        <taxon>eudicotyledons</taxon>
        <taxon>Gunneridae</taxon>
        <taxon>Pentapetalae</taxon>
        <taxon>rosids</taxon>
        <taxon>malvids</taxon>
        <taxon>Myrtales</taxon>
        <taxon>Melastomataceae</taxon>
        <taxon>Melastomatoideae</taxon>
        <taxon>Melastomateae</taxon>
        <taxon>Melastoma</taxon>
    </lineage>
</organism>